<feature type="domain" description="B30.2/SPRY" evidence="11">
    <location>
        <begin position="417"/>
        <end position="616"/>
    </location>
</feature>
<dbReference type="PROSITE" id="PS50119">
    <property type="entry name" value="ZF_BBOX"/>
    <property type="match status" value="1"/>
</dbReference>
<dbReference type="PANTHER" id="PTHR25465">
    <property type="entry name" value="B-BOX DOMAIN CONTAINING"/>
    <property type="match status" value="1"/>
</dbReference>
<feature type="region of interest" description="Disordered" evidence="8">
    <location>
        <begin position="141"/>
        <end position="163"/>
    </location>
</feature>
<reference evidence="12 13" key="1">
    <citation type="journal article" date="2021" name="G3 (Bethesda)">
        <title>Improved contiguity of the threespine stickleback genome using long-read sequencing.</title>
        <authorList>
            <person name="Nath S."/>
            <person name="Shaw D.E."/>
            <person name="White M.A."/>
        </authorList>
    </citation>
    <scope>NUCLEOTIDE SEQUENCE [LARGE SCALE GENOMIC DNA]</scope>
    <source>
        <strain evidence="12 13">Lake Benthic</strain>
    </source>
</reference>
<dbReference type="Pfam" id="PF25600">
    <property type="entry name" value="TRIM_CC"/>
    <property type="match status" value="1"/>
</dbReference>
<dbReference type="Proteomes" id="UP000007635">
    <property type="component" value="Chromosome VII"/>
</dbReference>
<dbReference type="eggNOG" id="KOG2177">
    <property type="taxonomic scope" value="Eukaryota"/>
</dbReference>
<dbReference type="InterPro" id="IPR013320">
    <property type="entry name" value="ConA-like_dom_sf"/>
</dbReference>
<dbReference type="SMART" id="SM00184">
    <property type="entry name" value="RING"/>
    <property type="match status" value="1"/>
</dbReference>
<dbReference type="GO" id="GO:0045087">
    <property type="term" value="P:innate immune response"/>
    <property type="evidence" value="ECO:0007669"/>
    <property type="project" value="UniProtKB-KW"/>
</dbReference>
<feature type="domain" description="B box-type" evidence="10">
    <location>
        <begin position="218"/>
        <end position="258"/>
    </location>
</feature>
<evidence type="ECO:0000259" key="9">
    <source>
        <dbReference type="PROSITE" id="PS50089"/>
    </source>
</evidence>
<reference evidence="12" key="2">
    <citation type="submission" date="2025-08" db="UniProtKB">
        <authorList>
            <consortium name="Ensembl"/>
        </authorList>
    </citation>
    <scope>IDENTIFICATION</scope>
</reference>
<dbReference type="InterPro" id="IPR003879">
    <property type="entry name" value="Butyrophylin_SPRY"/>
</dbReference>
<dbReference type="FunFam" id="2.60.120.920:FF:000004">
    <property type="entry name" value="Butyrophilin subfamily 1 member A1"/>
    <property type="match status" value="1"/>
</dbReference>
<dbReference type="GO" id="GO:0008270">
    <property type="term" value="F:zinc ion binding"/>
    <property type="evidence" value="ECO:0007669"/>
    <property type="project" value="UniProtKB-KW"/>
</dbReference>
<dbReference type="InterPro" id="IPR006574">
    <property type="entry name" value="PRY"/>
</dbReference>
<dbReference type="Gene3D" id="4.10.830.40">
    <property type="match status" value="1"/>
</dbReference>
<dbReference type="Gene3D" id="3.30.160.60">
    <property type="entry name" value="Classic Zinc Finger"/>
    <property type="match status" value="1"/>
</dbReference>
<dbReference type="Pfam" id="PF00643">
    <property type="entry name" value="zf-B_box"/>
    <property type="match status" value="1"/>
</dbReference>
<dbReference type="STRING" id="69293.ENSGACP00000024910"/>
<keyword evidence="5" id="KW-0391">Immunity</keyword>
<dbReference type="InterPro" id="IPR000315">
    <property type="entry name" value="Znf_B-box"/>
</dbReference>
<dbReference type="PROSITE" id="PS00518">
    <property type="entry name" value="ZF_RING_1"/>
    <property type="match status" value="1"/>
</dbReference>
<dbReference type="Gene3D" id="2.60.120.920">
    <property type="match status" value="1"/>
</dbReference>
<sequence>MHLTRKVHSAACSVHQRDRRALVPLEGTRPSSSSSNACLSPGSGCCQVFRSTCPLSLTVRIMAFALSEEQFRCVICLDIFHNPVSTPCGHNFCRGCIKRYWDTRHKSECPLCKEVFKIRPELRINVGLKDITEQFKKSIKGQPAYKPAPPKRTQNTGLRQRQHSKTDEVPCDICQEKSVMAVKSCFVCQLSYCEIHLTPHLRDPVLTMHSLADPGTFVTSHLCKSHKKVLDRFCKRDQTPICVECREFDHKHHETISITKESKMVRIQMKTVEAEFRDMIKTRHSKYKEINSSVEISEMNKAQALERISQVVTNVISVIEENQASLIDEIEKKQGAAHRKDEALLQELGLEINELQRRRSELQHLESSDDPLHLLQCFPSLRAPIIGRDWSAVRVQPSGHMGVVRRAFTKLVDVFQELENKLAAEEISDFYQYAVDVTLDPVTASGWLSLSADGKQVSLSPQLKKPSPPEDWRRFDSCVSILGKQCFTSGRHYWVVQVGDKTDWDLGVARESINRKGAITVRPDSGYWAICRRKGGSLNVCAGPSFPLRLQETPQKVGVFLDYEEGSVSFYDAEAKSHIYTYSGCEFPEPVYPYLNPCLHDNGRNTAPLVICPVEVGRSEATATL</sequence>
<dbReference type="GO" id="GO:0005737">
    <property type="term" value="C:cytoplasm"/>
    <property type="evidence" value="ECO:0007669"/>
    <property type="project" value="UniProtKB-ARBA"/>
</dbReference>
<evidence type="ECO:0000313" key="13">
    <source>
        <dbReference type="Proteomes" id="UP000007635"/>
    </source>
</evidence>
<evidence type="ECO:0000313" key="12">
    <source>
        <dbReference type="Ensembl" id="ENSGACP00000024910.2"/>
    </source>
</evidence>
<dbReference type="PRINTS" id="PR01407">
    <property type="entry name" value="BUTYPHLNCDUF"/>
</dbReference>
<dbReference type="InParanoid" id="G3Q4V6"/>
<dbReference type="InterPro" id="IPR017907">
    <property type="entry name" value="Znf_RING_CS"/>
</dbReference>
<dbReference type="Pfam" id="PF13445">
    <property type="entry name" value="zf-RING_UBOX"/>
    <property type="match status" value="1"/>
</dbReference>
<keyword evidence="2" id="KW-0479">Metal-binding</keyword>
<evidence type="ECO:0000259" key="11">
    <source>
        <dbReference type="PROSITE" id="PS50188"/>
    </source>
</evidence>
<feature type="domain" description="RING-type" evidence="9">
    <location>
        <begin position="73"/>
        <end position="113"/>
    </location>
</feature>
<dbReference type="InterPro" id="IPR001870">
    <property type="entry name" value="B30.2/SPRY"/>
</dbReference>
<dbReference type="SUPFAM" id="SSF49899">
    <property type="entry name" value="Concanavalin A-like lectins/glucanases"/>
    <property type="match status" value="1"/>
</dbReference>
<organism evidence="12 13">
    <name type="scientific">Gasterosteus aculeatus aculeatus</name>
    <name type="common">three-spined stickleback</name>
    <dbReference type="NCBI Taxonomy" id="481459"/>
    <lineage>
        <taxon>Eukaryota</taxon>
        <taxon>Metazoa</taxon>
        <taxon>Chordata</taxon>
        <taxon>Craniata</taxon>
        <taxon>Vertebrata</taxon>
        <taxon>Euteleostomi</taxon>
        <taxon>Actinopterygii</taxon>
        <taxon>Neopterygii</taxon>
        <taxon>Teleostei</taxon>
        <taxon>Neoteleostei</taxon>
        <taxon>Acanthomorphata</taxon>
        <taxon>Eupercaria</taxon>
        <taxon>Perciformes</taxon>
        <taxon>Cottioidei</taxon>
        <taxon>Gasterosteales</taxon>
        <taxon>Gasterosteidae</taxon>
        <taxon>Gasterosteus</taxon>
    </lineage>
</organism>
<dbReference type="Gene3D" id="3.30.40.10">
    <property type="entry name" value="Zinc/RING finger domain, C3HC4 (zinc finger)"/>
    <property type="match status" value="1"/>
</dbReference>
<dbReference type="Bgee" id="ENSGACG00000018835">
    <property type="expression patterns" value="Expressed in pharyngeal gill and 2 other cell types or tissues"/>
</dbReference>
<accession>G3Q4V6</accession>
<dbReference type="InterPro" id="IPR043136">
    <property type="entry name" value="B30.2/SPRY_sf"/>
</dbReference>
<evidence type="ECO:0000259" key="10">
    <source>
        <dbReference type="PROSITE" id="PS50119"/>
    </source>
</evidence>
<dbReference type="SUPFAM" id="SSF57845">
    <property type="entry name" value="B-box zinc-binding domain"/>
    <property type="match status" value="1"/>
</dbReference>
<keyword evidence="4" id="KW-0862">Zinc</keyword>
<evidence type="ECO:0000256" key="6">
    <source>
        <dbReference type="PROSITE-ProRule" id="PRU00024"/>
    </source>
</evidence>
<dbReference type="SMART" id="SM00589">
    <property type="entry name" value="PRY"/>
    <property type="match status" value="1"/>
</dbReference>
<proteinExistence type="predicted"/>
<keyword evidence="13" id="KW-1185">Reference proteome</keyword>
<dbReference type="InterPro" id="IPR058030">
    <property type="entry name" value="TRIM8/14/16/25/29/45/65_CC"/>
</dbReference>
<dbReference type="InterPro" id="IPR003877">
    <property type="entry name" value="SPRY_dom"/>
</dbReference>
<keyword evidence="1" id="KW-0399">Innate immunity</keyword>
<evidence type="ECO:0000256" key="4">
    <source>
        <dbReference type="ARBA" id="ARBA00022833"/>
    </source>
</evidence>
<dbReference type="SMART" id="SM00449">
    <property type="entry name" value="SPRY"/>
    <property type="match status" value="1"/>
</dbReference>
<dbReference type="InterPro" id="IPR051051">
    <property type="entry name" value="E3_ubiq-ligase_TRIM/RNF"/>
</dbReference>
<evidence type="ECO:0000256" key="5">
    <source>
        <dbReference type="ARBA" id="ARBA00022859"/>
    </source>
</evidence>
<dbReference type="Pfam" id="PF00622">
    <property type="entry name" value="SPRY"/>
    <property type="match status" value="1"/>
</dbReference>
<dbReference type="SUPFAM" id="SSF57850">
    <property type="entry name" value="RING/U-box"/>
    <property type="match status" value="1"/>
</dbReference>
<protein>
    <submittedName>
        <fullName evidence="12">Uncharacterized protein</fullName>
    </submittedName>
</protein>
<keyword evidence="7" id="KW-0175">Coiled coil</keyword>
<dbReference type="InterPro" id="IPR001841">
    <property type="entry name" value="Znf_RING"/>
</dbReference>
<feature type="coiled-coil region" evidence="7">
    <location>
        <begin position="338"/>
        <end position="365"/>
    </location>
</feature>
<dbReference type="CDD" id="cd13733">
    <property type="entry name" value="SPRY_PRY_C-I_1"/>
    <property type="match status" value="1"/>
</dbReference>
<evidence type="ECO:0000256" key="2">
    <source>
        <dbReference type="ARBA" id="ARBA00022723"/>
    </source>
</evidence>
<keyword evidence="3 6" id="KW-0863">Zinc-finger</keyword>
<dbReference type="CDD" id="cd19769">
    <property type="entry name" value="Bbox2_TRIM16-like"/>
    <property type="match status" value="1"/>
</dbReference>
<evidence type="ECO:0000256" key="3">
    <source>
        <dbReference type="ARBA" id="ARBA00022771"/>
    </source>
</evidence>
<dbReference type="InterPro" id="IPR027370">
    <property type="entry name" value="Znf-RING_euk"/>
</dbReference>
<dbReference type="SMART" id="SM00336">
    <property type="entry name" value="BBOX"/>
    <property type="match status" value="1"/>
</dbReference>
<name>G3Q4V6_GASAC</name>
<dbReference type="PROSITE" id="PS50089">
    <property type="entry name" value="ZF_RING_2"/>
    <property type="match status" value="1"/>
</dbReference>
<evidence type="ECO:0000256" key="8">
    <source>
        <dbReference type="SAM" id="MobiDB-lite"/>
    </source>
</evidence>
<dbReference type="Pfam" id="PF13765">
    <property type="entry name" value="PRY"/>
    <property type="match status" value="1"/>
</dbReference>
<dbReference type="PROSITE" id="PS50188">
    <property type="entry name" value="B302_SPRY"/>
    <property type="match status" value="1"/>
</dbReference>
<dbReference type="Ensembl" id="ENSGACT00000024959.2">
    <property type="protein sequence ID" value="ENSGACP00000024910.2"/>
    <property type="gene ID" value="ENSGACG00000018835.2"/>
</dbReference>
<evidence type="ECO:0000256" key="7">
    <source>
        <dbReference type="SAM" id="Coils"/>
    </source>
</evidence>
<evidence type="ECO:0000256" key="1">
    <source>
        <dbReference type="ARBA" id="ARBA00022588"/>
    </source>
</evidence>
<dbReference type="PANTHER" id="PTHR25465:SF32">
    <property type="entry name" value="BLOODTHIRSTY-RELATED GENE FAMILY, MEMBER 16 ISOFORM X1-RELATED"/>
    <property type="match status" value="1"/>
</dbReference>
<reference evidence="12" key="3">
    <citation type="submission" date="2025-09" db="UniProtKB">
        <authorList>
            <consortium name="Ensembl"/>
        </authorList>
    </citation>
    <scope>IDENTIFICATION</scope>
</reference>
<dbReference type="InterPro" id="IPR013083">
    <property type="entry name" value="Znf_RING/FYVE/PHD"/>
</dbReference>
<dbReference type="AlphaFoldDB" id="G3Q4V6"/>
<dbReference type="GeneTree" id="ENSGT01040000240385"/>